<sequence>MKQFFKSPMFNVVLLAVYVGTLIGKLKGISQVYATNAINTHNSFDMGYNWGYRSGYMASIAVWMIAIILMSIKLMKGKPAFSFIKR</sequence>
<keyword evidence="1" id="KW-0812">Transmembrane</keyword>
<dbReference type="Proteomes" id="UP001216139">
    <property type="component" value="Chromosome"/>
</dbReference>
<accession>A0ABY7TAB2</accession>
<keyword evidence="1" id="KW-1133">Transmembrane helix</keyword>
<name>A0ABY7TAB2_9SPHI</name>
<reference evidence="2 3" key="1">
    <citation type="submission" date="2023-02" db="EMBL/GenBank/DDBJ databases">
        <title>Genome sequence of Mucilaginibacter jinjuensis strain KACC 16571.</title>
        <authorList>
            <person name="Kim S."/>
            <person name="Heo J."/>
            <person name="Kwon S.-W."/>
        </authorList>
    </citation>
    <scope>NUCLEOTIDE SEQUENCE [LARGE SCALE GENOMIC DNA]</scope>
    <source>
        <strain evidence="2 3">KACC 16571</strain>
    </source>
</reference>
<evidence type="ECO:0000313" key="2">
    <source>
        <dbReference type="EMBL" id="WCT13138.1"/>
    </source>
</evidence>
<organism evidence="2 3">
    <name type="scientific">Mucilaginibacter jinjuensis</name>
    <dbReference type="NCBI Taxonomy" id="1176721"/>
    <lineage>
        <taxon>Bacteria</taxon>
        <taxon>Pseudomonadati</taxon>
        <taxon>Bacteroidota</taxon>
        <taxon>Sphingobacteriia</taxon>
        <taxon>Sphingobacteriales</taxon>
        <taxon>Sphingobacteriaceae</taxon>
        <taxon>Mucilaginibacter</taxon>
    </lineage>
</organism>
<proteinExistence type="predicted"/>
<keyword evidence="3" id="KW-1185">Reference proteome</keyword>
<dbReference type="RefSeq" id="WP_273631410.1">
    <property type="nucleotide sequence ID" value="NZ_CP117167.1"/>
</dbReference>
<protein>
    <submittedName>
        <fullName evidence="2">Uncharacterized protein</fullName>
    </submittedName>
</protein>
<dbReference type="EMBL" id="CP117167">
    <property type="protein sequence ID" value="WCT13138.1"/>
    <property type="molecule type" value="Genomic_DNA"/>
</dbReference>
<feature type="transmembrane region" description="Helical" evidence="1">
    <location>
        <begin position="50"/>
        <end position="72"/>
    </location>
</feature>
<gene>
    <name evidence="2" type="ORF">PQO05_04215</name>
</gene>
<evidence type="ECO:0000256" key="1">
    <source>
        <dbReference type="SAM" id="Phobius"/>
    </source>
</evidence>
<keyword evidence="1" id="KW-0472">Membrane</keyword>
<evidence type="ECO:0000313" key="3">
    <source>
        <dbReference type="Proteomes" id="UP001216139"/>
    </source>
</evidence>